<evidence type="ECO:0000313" key="1">
    <source>
        <dbReference type="EMBL" id="KAJ9115757.1"/>
    </source>
</evidence>
<gene>
    <name evidence="1" type="ORF">QFC24_006940</name>
</gene>
<accession>A0ACC2WZ24</accession>
<keyword evidence="2" id="KW-1185">Reference proteome</keyword>
<protein>
    <submittedName>
        <fullName evidence="1">Uncharacterized protein</fullName>
    </submittedName>
</protein>
<name>A0ACC2WZ24_9TREE</name>
<dbReference type="Proteomes" id="UP001234202">
    <property type="component" value="Unassembled WGS sequence"/>
</dbReference>
<organism evidence="1 2">
    <name type="scientific">Naganishia onofrii</name>
    <dbReference type="NCBI Taxonomy" id="1851511"/>
    <lineage>
        <taxon>Eukaryota</taxon>
        <taxon>Fungi</taxon>
        <taxon>Dikarya</taxon>
        <taxon>Basidiomycota</taxon>
        <taxon>Agaricomycotina</taxon>
        <taxon>Tremellomycetes</taxon>
        <taxon>Filobasidiales</taxon>
        <taxon>Filobasidiaceae</taxon>
        <taxon>Naganishia</taxon>
    </lineage>
</organism>
<evidence type="ECO:0000313" key="2">
    <source>
        <dbReference type="Proteomes" id="UP001234202"/>
    </source>
</evidence>
<dbReference type="EMBL" id="JASBWV010000042">
    <property type="protein sequence ID" value="KAJ9115757.1"/>
    <property type="molecule type" value="Genomic_DNA"/>
</dbReference>
<comment type="caution">
    <text evidence="1">The sequence shown here is derived from an EMBL/GenBank/DDBJ whole genome shotgun (WGS) entry which is preliminary data.</text>
</comment>
<reference evidence="1" key="1">
    <citation type="submission" date="2023-04" db="EMBL/GenBank/DDBJ databases">
        <title>Draft Genome sequencing of Naganishia species isolated from polar environments using Oxford Nanopore Technology.</title>
        <authorList>
            <person name="Leo P."/>
            <person name="Venkateswaran K."/>
        </authorList>
    </citation>
    <scope>NUCLEOTIDE SEQUENCE</scope>
    <source>
        <strain evidence="1">DBVPG 5303</strain>
    </source>
</reference>
<proteinExistence type="predicted"/>
<sequence>MDDSSLTAFRKVEKHFKSRHANRPEAVKVKKRQNRLLSSLGFGGNGVSGTVQNADYPTLKGQGVLNLSGIPQELGEDEVALAGWDIDRADISGGRDFEEIEVEKLDDYDGEDFVSRKIKAYIIGDGLIYIPKYLSPEAQLRLMRSSLQEYTLPPNPMNLSTHYVLPPDFSLFGKYVQDPDCMVDSKAASASTVASTTTEESSFPLPSMGDRRTDQHATCAASVAPTNTSAEVRSESPNGSEATSMHTISTRSSQRELISNKPAHEEGYEALKQKVAQWKGDLPSPKLRSKTVKTLMENELRWANLGWWTNKAYDFTSAHPIPFPSLLARSCQQIVRGIPWSYIFGYTSATTGADKCSKFTTIKPDHWQNWAEDYKPDTGIVNFYHLKDTLMGHVDRSDLGHAAIFLCGGPNRETPPIPIVLRSGDVIVMSGKSRSFYHGVPRIMEGTLPSHCKPKEGDDDLMQACKRFLGNARININARQVFPVDFVRPG</sequence>